<protein>
    <recommendedName>
        <fullName evidence="3">rhizopuspepsin</fullName>
        <ecNumber evidence="3">3.4.23.21</ecNumber>
    </recommendedName>
</protein>
<evidence type="ECO:0000256" key="10">
    <source>
        <dbReference type="RuleBase" id="RU000454"/>
    </source>
</evidence>
<feature type="active site" evidence="8">
    <location>
        <position position="296"/>
    </location>
</feature>
<dbReference type="Pfam" id="PF00026">
    <property type="entry name" value="Asp"/>
    <property type="match status" value="2"/>
</dbReference>
<proteinExistence type="inferred from homology"/>
<dbReference type="SUPFAM" id="SSF50630">
    <property type="entry name" value="Acid proteases"/>
    <property type="match status" value="1"/>
</dbReference>
<dbReference type="PROSITE" id="PS00141">
    <property type="entry name" value="ASP_PROTEASE"/>
    <property type="match status" value="2"/>
</dbReference>
<organism evidence="14 15">
    <name type="scientific">Apophysomyces ossiformis</name>
    <dbReference type="NCBI Taxonomy" id="679940"/>
    <lineage>
        <taxon>Eukaryota</taxon>
        <taxon>Fungi</taxon>
        <taxon>Fungi incertae sedis</taxon>
        <taxon>Mucoromycota</taxon>
        <taxon>Mucoromycotina</taxon>
        <taxon>Mucoromycetes</taxon>
        <taxon>Mucorales</taxon>
        <taxon>Mucorineae</taxon>
        <taxon>Mucoraceae</taxon>
        <taxon>Apophysomyces</taxon>
    </lineage>
</organism>
<dbReference type="InterPro" id="IPR034164">
    <property type="entry name" value="Pepsin-like_dom"/>
</dbReference>
<comment type="similarity">
    <text evidence="2 10">Belongs to the peptidase A1 family.</text>
</comment>
<evidence type="ECO:0000259" key="13">
    <source>
        <dbReference type="PROSITE" id="PS51767"/>
    </source>
</evidence>
<feature type="active site" evidence="8">
    <location>
        <position position="86"/>
    </location>
</feature>
<dbReference type="OrthoDB" id="15189at2759"/>
<keyword evidence="7 10" id="KW-0378">Hydrolase</keyword>
<dbReference type="InterPro" id="IPR001969">
    <property type="entry name" value="Aspartic_peptidase_AS"/>
</dbReference>
<evidence type="ECO:0000256" key="12">
    <source>
        <dbReference type="SAM" id="SignalP"/>
    </source>
</evidence>
<evidence type="ECO:0000256" key="11">
    <source>
        <dbReference type="SAM" id="MobiDB-lite"/>
    </source>
</evidence>
<dbReference type="InterPro" id="IPR033121">
    <property type="entry name" value="PEPTIDASE_A1"/>
</dbReference>
<dbReference type="GO" id="GO:0004190">
    <property type="term" value="F:aspartic-type endopeptidase activity"/>
    <property type="evidence" value="ECO:0007669"/>
    <property type="project" value="UniProtKB-KW"/>
</dbReference>
<comment type="caution">
    <text evidence="14">The sequence shown here is derived from an EMBL/GenBank/DDBJ whole genome shotgun (WGS) entry which is preliminary data.</text>
</comment>
<accession>A0A8H7EQ28</accession>
<evidence type="ECO:0000256" key="5">
    <source>
        <dbReference type="ARBA" id="ARBA00022729"/>
    </source>
</evidence>
<dbReference type="FunFam" id="2.40.70.10:FF:000115">
    <property type="entry name" value="Lysosomal aspartic protease"/>
    <property type="match status" value="1"/>
</dbReference>
<evidence type="ECO:0000313" key="15">
    <source>
        <dbReference type="Proteomes" id="UP000605846"/>
    </source>
</evidence>
<dbReference type="PRINTS" id="PR00792">
    <property type="entry name" value="PEPSIN"/>
</dbReference>
<feature type="compositionally biased region" description="Acidic residues" evidence="11">
    <location>
        <begin position="127"/>
        <end position="145"/>
    </location>
</feature>
<evidence type="ECO:0000256" key="4">
    <source>
        <dbReference type="ARBA" id="ARBA00022670"/>
    </source>
</evidence>
<dbReference type="EMBL" id="JABAYA010000078">
    <property type="protein sequence ID" value="KAF7726485.1"/>
    <property type="molecule type" value="Genomic_DNA"/>
</dbReference>
<feature type="chain" id="PRO_5034472886" description="rhizopuspepsin" evidence="12">
    <location>
        <begin position="19"/>
        <end position="417"/>
    </location>
</feature>
<reference evidence="14" key="1">
    <citation type="submission" date="2020-01" db="EMBL/GenBank/DDBJ databases">
        <title>Genome Sequencing of Three Apophysomyces-Like Fungal Strains Confirms a Novel Fungal Genus in the Mucoromycota with divergent Burkholderia-like Endosymbiotic Bacteria.</title>
        <authorList>
            <person name="Stajich J.E."/>
            <person name="Macias A.M."/>
            <person name="Carter-House D."/>
            <person name="Lovett B."/>
            <person name="Kasson L.R."/>
            <person name="Berry K."/>
            <person name="Grigoriev I."/>
            <person name="Chang Y."/>
            <person name="Spatafora J."/>
            <person name="Kasson M.T."/>
        </authorList>
    </citation>
    <scope>NUCLEOTIDE SEQUENCE</scope>
    <source>
        <strain evidence="14">NRRL A-21654</strain>
    </source>
</reference>
<keyword evidence="4 10" id="KW-0645">Protease</keyword>
<feature type="disulfide bond" evidence="9">
    <location>
        <begin position="331"/>
        <end position="368"/>
    </location>
</feature>
<keyword evidence="6 10" id="KW-0064">Aspartyl protease</keyword>
<feature type="domain" description="Peptidase A1" evidence="13">
    <location>
        <begin position="68"/>
        <end position="409"/>
    </location>
</feature>
<evidence type="ECO:0000256" key="1">
    <source>
        <dbReference type="ARBA" id="ARBA00001130"/>
    </source>
</evidence>
<keyword evidence="9" id="KW-1015">Disulfide bond</keyword>
<feature type="signal peptide" evidence="12">
    <location>
        <begin position="1"/>
        <end position="18"/>
    </location>
</feature>
<keyword evidence="5 12" id="KW-0732">Signal</keyword>
<dbReference type="Proteomes" id="UP000605846">
    <property type="component" value="Unassembled WGS sequence"/>
</dbReference>
<dbReference type="Gene3D" id="2.40.70.10">
    <property type="entry name" value="Acid Proteases"/>
    <property type="match status" value="2"/>
</dbReference>
<evidence type="ECO:0000256" key="2">
    <source>
        <dbReference type="ARBA" id="ARBA00007447"/>
    </source>
</evidence>
<dbReference type="PROSITE" id="PS51767">
    <property type="entry name" value="PEPTIDASE_A1"/>
    <property type="match status" value="1"/>
</dbReference>
<dbReference type="GO" id="GO:0006508">
    <property type="term" value="P:proteolysis"/>
    <property type="evidence" value="ECO:0007669"/>
    <property type="project" value="UniProtKB-KW"/>
</dbReference>
<dbReference type="InterPro" id="IPR021109">
    <property type="entry name" value="Peptidase_aspartic_dom_sf"/>
</dbReference>
<evidence type="ECO:0000256" key="9">
    <source>
        <dbReference type="PIRSR" id="PIRSR601461-2"/>
    </source>
</evidence>
<evidence type="ECO:0000256" key="3">
    <source>
        <dbReference type="ARBA" id="ARBA00013205"/>
    </source>
</evidence>
<sequence length="417" mass="45914">MFFIRSAVLLFLCQCIVSQPVQHKPHKVSLKKQAFPTDLDAVSSMGQIGHSFMVVKEKQVGYRHGSGYYGSITIGRPAQPFNVVFDTGSADIWVVSSDCSTEDVCSRHRQFKHSRSHSYVELGDNSGFEEESTEEDQEEEEEETEIEVRYGTGQVRAKLGRDTINVAGLMLEDQVFGEATSLSRDFVGTPFDGIFGLGLADLSSTSNSGFGGSRDDASAHLPPFYNMVQQGLLDEPVFAIYTQQNGGEIDFGGIDPDRFRGDVVFADVIDTGYWMVRINDIKYGEQEFSGRDAIIDSGTTLIITTPEDAERFHKQIPGALSNGDTTWSIPCHTVHALEPLVLTISGVPLTIRPEDYVLLPMNPKSAMCLSGIAGQMLGSSHPNTWILGDVFMKNFYTIFDLGHRRVGFAEAVPDPTI</sequence>
<evidence type="ECO:0000313" key="14">
    <source>
        <dbReference type="EMBL" id="KAF7726485.1"/>
    </source>
</evidence>
<dbReference type="EC" id="3.4.23.21" evidence="3"/>
<dbReference type="InterPro" id="IPR001461">
    <property type="entry name" value="Aspartic_peptidase_A1"/>
</dbReference>
<feature type="region of interest" description="Disordered" evidence="11">
    <location>
        <begin position="120"/>
        <end position="147"/>
    </location>
</feature>
<dbReference type="CDD" id="cd05471">
    <property type="entry name" value="pepsin_like"/>
    <property type="match status" value="1"/>
</dbReference>
<gene>
    <name evidence="14" type="ORF">EC973_008720</name>
</gene>
<dbReference type="AlphaFoldDB" id="A0A8H7EQ28"/>
<keyword evidence="15" id="KW-1185">Reference proteome</keyword>
<comment type="catalytic activity">
    <reaction evidence="1">
        <text>Hydrolysis of proteins with broad specificity similar to that of pepsin A, preferring hydrophobic residues at P1 and P1'. Clots milk and activates trypsinogen. Does not cleave 4-Gln-|-His-5, but does cleave 10-His-|-Leu-11 and 12-Val-|-Glu-13 in B chain of insulin.</text>
        <dbReference type="EC" id="3.4.23.21"/>
    </reaction>
</comment>
<evidence type="ECO:0000256" key="7">
    <source>
        <dbReference type="ARBA" id="ARBA00022801"/>
    </source>
</evidence>
<dbReference type="PANTHER" id="PTHR47966">
    <property type="entry name" value="BETA-SITE APP-CLEAVING ENZYME, ISOFORM A-RELATED"/>
    <property type="match status" value="1"/>
</dbReference>
<evidence type="ECO:0000256" key="6">
    <source>
        <dbReference type="ARBA" id="ARBA00022750"/>
    </source>
</evidence>
<evidence type="ECO:0000256" key="8">
    <source>
        <dbReference type="PIRSR" id="PIRSR601461-1"/>
    </source>
</evidence>
<name>A0A8H7EQ28_9FUNG</name>
<dbReference type="PANTHER" id="PTHR47966:SF51">
    <property type="entry name" value="BETA-SITE APP-CLEAVING ENZYME, ISOFORM A-RELATED"/>
    <property type="match status" value="1"/>
</dbReference>